<dbReference type="Proteomes" id="UP000515152">
    <property type="component" value="Chromosome 11"/>
</dbReference>
<dbReference type="AlphaFoldDB" id="A0A6P3VYE2"/>
<organism evidence="2 3">
    <name type="scientific">Clupea harengus</name>
    <name type="common">Atlantic herring</name>
    <dbReference type="NCBI Taxonomy" id="7950"/>
    <lineage>
        <taxon>Eukaryota</taxon>
        <taxon>Metazoa</taxon>
        <taxon>Chordata</taxon>
        <taxon>Craniata</taxon>
        <taxon>Vertebrata</taxon>
        <taxon>Euteleostomi</taxon>
        <taxon>Actinopterygii</taxon>
        <taxon>Neopterygii</taxon>
        <taxon>Teleostei</taxon>
        <taxon>Clupei</taxon>
        <taxon>Clupeiformes</taxon>
        <taxon>Clupeoidei</taxon>
        <taxon>Clupeidae</taxon>
        <taxon>Clupea</taxon>
    </lineage>
</organism>
<dbReference type="SUPFAM" id="SSF56973">
    <property type="entry name" value="Aerolisin/ETX pore-forming domain"/>
    <property type="match status" value="1"/>
</dbReference>
<gene>
    <name evidence="3" type="primary">LOC105901666</name>
</gene>
<dbReference type="Gene3D" id="2.170.15.10">
    <property type="entry name" value="Proaerolysin, chain A, domain 3"/>
    <property type="match status" value="1"/>
</dbReference>
<evidence type="ECO:0000313" key="3">
    <source>
        <dbReference type="RefSeq" id="XP_012684608.2"/>
    </source>
</evidence>
<protein>
    <submittedName>
        <fullName evidence="3">Natterin-3-like isoform X1</fullName>
    </submittedName>
</protein>
<keyword evidence="1" id="KW-0812">Transmembrane</keyword>
<evidence type="ECO:0000313" key="2">
    <source>
        <dbReference type="Proteomes" id="UP000515152"/>
    </source>
</evidence>
<dbReference type="KEGG" id="char:105901666"/>
<dbReference type="PANTHER" id="PTHR39244:SF5">
    <property type="entry name" value="NATTERIN-3-LIKE"/>
    <property type="match status" value="1"/>
</dbReference>
<name>A0A6P3VYE2_CLUHA</name>
<dbReference type="InterPro" id="IPR053237">
    <property type="entry name" value="Natterin_C"/>
</dbReference>
<dbReference type="GeneID" id="105901666"/>
<keyword evidence="1" id="KW-0472">Membrane</keyword>
<dbReference type="CDD" id="cd20220">
    <property type="entry name" value="PFM_natterin-3-like"/>
    <property type="match status" value="1"/>
</dbReference>
<reference evidence="3" key="1">
    <citation type="submission" date="2025-08" db="UniProtKB">
        <authorList>
            <consortium name="RefSeq"/>
        </authorList>
    </citation>
    <scope>IDENTIFICATION</scope>
</reference>
<keyword evidence="1" id="KW-1133">Transmembrane helix</keyword>
<evidence type="ECO:0000256" key="1">
    <source>
        <dbReference type="SAM" id="Phobius"/>
    </source>
</evidence>
<feature type="transmembrane region" description="Helical" evidence="1">
    <location>
        <begin position="452"/>
        <end position="474"/>
    </location>
</feature>
<dbReference type="RefSeq" id="XP_012684608.2">
    <property type="nucleotide sequence ID" value="XM_012829154.3"/>
</dbReference>
<dbReference type="OrthoDB" id="2142040at2759"/>
<proteinExistence type="predicted"/>
<accession>A0A6P3VYE2</accession>
<sequence length="494" mass="55588">MRIVAEKRATDYSRFRNQKTKGRRCSMDDLTMNKTEMIIVTLLLMIWGSHATEPGTLLTNMSPDTGGPEGKDQLRFYESLSVPDWRGAGSPPKHLRPILPHNTSDSDELKFMNEMEYPQDTSYLKWVPIKDKQIPDGSVGIFNTYTSRRDFVCRAKDYCTFGFLNEGRGLLCFFPFRGYELHTDNFDVLVNIDDFELLEWKSGSTVPDPDIKFCQDNFVGKNEYGLGDVFKGYFYLPWEGKEIWYSSWDVLTISHDVFDVHYSDVTYDINLVNRTQHPPYTIKTSRVENHDDREVTETVHMEVTTVKANSWQSSFSSSLSQSTSISAGLPDIASAVISIGAVVTLTLTDGHLESESITQGQDVKVQVPPGYYCVVRMEGWKVEATIPYSGRVTKTYKNGKKLTTTVSGTYSGFQTGGINSSVDRCELIPTPAPKLKPSISCGTTLSVGTGSVLPLVFGLVTLFSVLVFGVIYSCRIYPFNIQKKHYFPVKKELV</sequence>
<keyword evidence="2" id="KW-1185">Reference proteome</keyword>
<dbReference type="PANTHER" id="PTHR39244">
    <property type="entry name" value="NATTERIN-4"/>
    <property type="match status" value="1"/>
</dbReference>